<dbReference type="CDD" id="cd00170">
    <property type="entry name" value="SEC14"/>
    <property type="match status" value="1"/>
</dbReference>
<feature type="compositionally biased region" description="Low complexity" evidence="1">
    <location>
        <begin position="547"/>
        <end position="557"/>
    </location>
</feature>
<dbReference type="Gene3D" id="2.60.120.680">
    <property type="entry name" value="GOLD domain"/>
    <property type="match status" value="1"/>
</dbReference>
<dbReference type="Pfam" id="PF04707">
    <property type="entry name" value="PRELI"/>
    <property type="match status" value="1"/>
</dbReference>
<dbReference type="SUPFAM" id="SSF46938">
    <property type="entry name" value="CRAL/TRIO N-terminal domain"/>
    <property type="match status" value="1"/>
</dbReference>
<dbReference type="InterPro" id="IPR006797">
    <property type="entry name" value="PRELI/MSF1_dom"/>
</dbReference>
<dbReference type="PANTHER" id="PTHR23324">
    <property type="entry name" value="SEC14 RELATED PROTEIN"/>
    <property type="match status" value="1"/>
</dbReference>
<evidence type="ECO:0000256" key="1">
    <source>
        <dbReference type="SAM" id="MobiDB-lite"/>
    </source>
</evidence>
<dbReference type="GO" id="GO:0005737">
    <property type="term" value="C:cytoplasm"/>
    <property type="evidence" value="ECO:0007669"/>
    <property type="project" value="TreeGrafter"/>
</dbReference>
<dbReference type="PANTHER" id="PTHR23324:SF66">
    <property type="entry name" value="PROTEIN REAL-TIME"/>
    <property type="match status" value="1"/>
</dbReference>
<dbReference type="InterPro" id="IPR001251">
    <property type="entry name" value="CRAL-TRIO_dom"/>
</dbReference>
<dbReference type="AlphaFoldDB" id="A0A9P1IJ80"/>
<dbReference type="Proteomes" id="UP001152747">
    <property type="component" value="Unassembled WGS sequence"/>
</dbReference>
<dbReference type="InterPro" id="IPR036273">
    <property type="entry name" value="CRAL/TRIO_N_dom_sf"/>
</dbReference>
<dbReference type="SMART" id="SM01100">
    <property type="entry name" value="CRAL_TRIO_N"/>
    <property type="match status" value="1"/>
</dbReference>
<dbReference type="SUPFAM" id="SSF101576">
    <property type="entry name" value="Supernatant protein factor (SPF), C-terminal domain"/>
    <property type="match status" value="1"/>
</dbReference>
<dbReference type="Pfam" id="PF00650">
    <property type="entry name" value="CRAL_TRIO"/>
    <property type="match status" value="1"/>
</dbReference>
<protein>
    <recommendedName>
        <fullName evidence="6">CRAL-TRIO domain-containing protein</fullName>
    </recommendedName>
</protein>
<dbReference type="InterPro" id="IPR011074">
    <property type="entry name" value="CRAL/TRIO_N_dom"/>
</dbReference>
<evidence type="ECO:0000313" key="4">
    <source>
        <dbReference type="EMBL" id="CAI5446459.1"/>
    </source>
</evidence>
<name>A0A9P1IJ80_9PELO</name>
<dbReference type="OrthoDB" id="30289at2759"/>
<keyword evidence="5" id="KW-1185">Reference proteome</keyword>
<dbReference type="EMBL" id="CANHGI010000003">
    <property type="protein sequence ID" value="CAI5446459.1"/>
    <property type="molecule type" value="Genomic_DNA"/>
</dbReference>
<evidence type="ECO:0000313" key="5">
    <source>
        <dbReference type="Proteomes" id="UP001152747"/>
    </source>
</evidence>
<accession>A0A9P1IJ80</accession>
<organism evidence="4 5">
    <name type="scientific">Caenorhabditis angaria</name>
    <dbReference type="NCBI Taxonomy" id="860376"/>
    <lineage>
        <taxon>Eukaryota</taxon>
        <taxon>Metazoa</taxon>
        <taxon>Ecdysozoa</taxon>
        <taxon>Nematoda</taxon>
        <taxon>Chromadorea</taxon>
        <taxon>Rhabditida</taxon>
        <taxon>Rhabditina</taxon>
        <taxon>Rhabditomorpha</taxon>
        <taxon>Rhabditoidea</taxon>
        <taxon>Rhabditidae</taxon>
        <taxon>Peloderinae</taxon>
        <taxon>Caenorhabditis</taxon>
    </lineage>
</organism>
<reference evidence="4" key="1">
    <citation type="submission" date="2022-11" db="EMBL/GenBank/DDBJ databases">
        <authorList>
            <person name="Kikuchi T."/>
        </authorList>
    </citation>
    <scope>NUCLEOTIDE SEQUENCE</scope>
    <source>
        <strain evidence="4">PS1010</strain>
    </source>
</reference>
<evidence type="ECO:0008006" key="6">
    <source>
        <dbReference type="Google" id="ProtNLM"/>
    </source>
</evidence>
<evidence type="ECO:0000259" key="3">
    <source>
        <dbReference type="PROSITE" id="PS50904"/>
    </source>
</evidence>
<dbReference type="Gene3D" id="3.40.525.10">
    <property type="entry name" value="CRAL-TRIO lipid binding domain"/>
    <property type="match status" value="1"/>
</dbReference>
<sequence>MVQTYRSPVRIYKHPFEIVMAAYEMRFPTCPQIPIFVGSEITHEFNSEDGAVWVIERKCQLNIDAPYLVKKIAGVDYVYFTQKNSLDRRKRTLNIEASNISFANRIFVQENCTYYVHAENEEWTCFEQSASLDVKSFFGFEATVEKLAVKQYAANLAKGKEILEFFIEELLKKTTYIERFKEPEGIEMVTSGDCDGECEELPDGKTVMVETGSKKPPMLGSTKKDVTLGSTDSAEDAANMKTARTGIASFDDADSKLEAEYIRRFLGQLNPLEESRLCELKYSLQAHHKGKLPNDAHLLRFLRARDFDVQKAKDMVHASLIWRKQHNVDKILEEWTVPTVIKQYFPGCWHNSDKEGRPLYILRFGELDTKGMLRSCGAENLVKLTLSICEDGLQRTAEATTKLGKPISFWSLLIDLDGLSMRHLWRPGVQCLLKIIEIVEANYPETMGQVLVVRAPRVFPVLWTLISSFIDEKTRKKFMVSGGNGSDLKDELRKHIDEKYIPEFLGGSCLTTNCGIGGHIPKNLYLPVDVNEGGAGTSSSSDDPLHSTYTSTSTSTSRGQPVEVVIPIDTAGCVLTWDFDILKNDCEFMLYYSSQKIDAPTARDQSPTAHLNPVEKMTAAIGGTSHPQPILQCAPELKLGQDLSVEEKAVVFQEGDSMQGSHYCSRAGTYVMQWKIGEQVGAGSFDFGSHKCRFMYYYEILSSANFRGSVASLESCRSSSFSSIAAPPSPGTPRQM</sequence>
<dbReference type="SMART" id="SM00516">
    <property type="entry name" value="SEC14"/>
    <property type="match status" value="1"/>
</dbReference>
<evidence type="ECO:0000259" key="2">
    <source>
        <dbReference type="PROSITE" id="PS50191"/>
    </source>
</evidence>
<feature type="domain" description="CRAL-TRIO" evidence="2">
    <location>
        <begin position="337"/>
        <end position="513"/>
    </location>
</feature>
<gene>
    <name evidence="4" type="ORF">CAMP_LOCUS9096</name>
</gene>
<dbReference type="Pfam" id="PF03765">
    <property type="entry name" value="CRAL_TRIO_N"/>
    <property type="match status" value="1"/>
</dbReference>
<feature type="region of interest" description="Disordered" evidence="1">
    <location>
        <begin position="209"/>
        <end position="229"/>
    </location>
</feature>
<feature type="domain" description="PRELI/MSF1" evidence="3">
    <location>
        <begin position="2"/>
        <end position="175"/>
    </location>
</feature>
<dbReference type="PROSITE" id="PS50191">
    <property type="entry name" value="CRAL_TRIO"/>
    <property type="match status" value="1"/>
</dbReference>
<dbReference type="SUPFAM" id="SSF52087">
    <property type="entry name" value="CRAL/TRIO domain"/>
    <property type="match status" value="1"/>
</dbReference>
<feature type="region of interest" description="Disordered" evidence="1">
    <location>
        <begin position="535"/>
        <end position="558"/>
    </location>
</feature>
<comment type="caution">
    <text evidence="4">The sequence shown here is derived from an EMBL/GenBank/DDBJ whole genome shotgun (WGS) entry which is preliminary data.</text>
</comment>
<dbReference type="InterPro" id="IPR051064">
    <property type="entry name" value="SEC14/CRAL-TRIO_domain"/>
</dbReference>
<dbReference type="InterPro" id="IPR036865">
    <property type="entry name" value="CRAL-TRIO_dom_sf"/>
</dbReference>
<dbReference type="PROSITE" id="PS50904">
    <property type="entry name" value="PRELI_MSF1"/>
    <property type="match status" value="1"/>
</dbReference>
<dbReference type="InterPro" id="IPR036598">
    <property type="entry name" value="GOLD_dom_sf"/>
</dbReference>
<proteinExistence type="predicted"/>